<dbReference type="Gene3D" id="3.40.30.10">
    <property type="entry name" value="Glutaredoxin"/>
    <property type="match status" value="1"/>
</dbReference>
<dbReference type="InterPro" id="IPR036282">
    <property type="entry name" value="Glutathione-S-Trfase_C_sf"/>
</dbReference>
<dbReference type="InterPro" id="IPR036249">
    <property type="entry name" value="Thioredoxin-like_sf"/>
</dbReference>
<feature type="domain" description="GST C-terminal" evidence="2">
    <location>
        <begin position="89"/>
        <end position="201"/>
    </location>
</feature>
<gene>
    <name evidence="3" type="ORF">SMD31_13295</name>
</gene>
<organism evidence="3 4">
    <name type="scientific">Dongia rigui</name>
    <dbReference type="NCBI Taxonomy" id="940149"/>
    <lineage>
        <taxon>Bacteria</taxon>
        <taxon>Pseudomonadati</taxon>
        <taxon>Pseudomonadota</taxon>
        <taxon>Alphaproteobacteria</taxon>
        <taxon>Rhodospirillales</taxon>
        <taxon>Dongiaceae</taxon>
        <taxon>Dongia</taxon>
    </lineage>
</organism>
<comment type="caution">
    <text evidence="3">The sequence shown here is derived from an EMBL/GenBank/DDBJ whole genome shotgun (WGS) entry which is preliminary data.</text>
</comment>
<evidence type="ECO:0000259" key="2">
    <source>
        <dbReference type="PROSITE" id="PS50405"/>
    </source>
</evidence>
<evidence type="ECO:0000259" key="1">
    <source>
        <dbReference type="PROSITE" id="PS50404"/>
    </source>
</evidence>
<dbReference type="CDD" id="cd03205">
    <property type="entry name" value="GST_C_6"/>
    <property type="match status" value="1"/>
</dbReference>
<accession>A0ABU5E271</accession>
<dbReference type="EMBL" id="JAXCLX010000002">
    <property type="protein sequence ID" value="MDY0872911.1"/>
    <property type="molecule type" value="Genomic_DNA"/>
</dbReference>
<evidence type="ECO:0000313" key="3">
    <source>
        <dbReference type="EMBL" id="MDY0872911.1"/>
    </source>
</evidence>
<evidence type="ECO:0000313" key="4">
    <source>
        <dbReference type="Proteomes" id="UP001271769"/>
    </source>
</evidence>
<dbReference type="PANTHER" id="PTHR43968:SF6">
    <property type="entry name" value="GLUTATHIONE S-TRANSFERASE OMEGA"/>
    <property type="match status" value="1"/>
</dbReference>
<protein>
    <submittedName>
        <fullName evidence="3">Glutathione S-transferase N-terminal domain-containing protein</fullName>
    </submittedName>
</protein>
<sequence length="201" mass="22408">MFKLRYSSTSPFVRKVRVVSIETGQEKDIELIKTVTADPTCDIGKDNPLNKVPALVLEDGSALYDSHVICEFLDARPGGGKFFPANGPARWTALRQEALANGMADAGVLRMMETRRPAGEQSPAWIARQKLKMEQGLDQLEKEAPHFAAGFDIGLMTIAIVLDYFDFRFKAEGWRNGRPNLTKWHEAISARPALKSTLPFE</sequence>
<dbReference type="PROSITE" id="PS50405">
    <property type="entry name" value="GST_CTER"/>
    <property type="match status" value="1"/>
</dbReference>
<dbReference type="RefSeq" id="WP_320501382.1">
    <property type="nucleotide sequence ID" value="NZ_JAXCLX010000002.1"/>
</dbReference>
<reference evidence="3 4" key="1">
    <citation type="journal article" date="2013" name="Antonie Van Leeuwenhoek">
        <title>Dongia rigui sp. nov., isolated from freshwater of a large wetland in Korea.</title>
        <authorList>
            <person name="Baik K.S."/>
            <person name="Hwang Y.M."/>
            <person name="Choi J.S."/>
            <person name="Kwon J."/>
            <person name="Seong C.N."/>
        </authorList>
    </citation>
    <scope>NUCLEOTIDE SEQUENCE [LARGE SCALE GENOMIC DNA]</scope>
    <source>
        <strain evidence="3 4">04SU4-P</strain>
    </source>
</reference>
<proteinExistence type="predicted"/>
<dbReference type="Pfam" id="PF13409">
    <property type="entry name" value="GST_N_2"/>
    <property type="match status" value="1"/>
</dbReference>
<dbReference type="Gene3D" id="1.20.1050.10">
    <property type="match status" value="1"/>
</dbReference>
<dbReference type="InterPro" id="IPR050983">
    <property type="entry name" value="GST_Omega/HSP26"/>
</dbReference>
<dbReference type="CDD" id="cd03049">
    <property type="entry name" value="GST_N_3"/>
    <property type="match status" value="1"/>
</dbReference>
<dbReference type="PANTHER" id="PTHR43968">
    <property type="match status" value="1"/>
</dbReference>
<dbReference type="Proteomes" id="UP001271769">
    <property type="component" value="Unassembled WGS sequence"/>
</dbReference>
<dbReference type="SUPFAM" id="SSF52833">
    <property type="entry name" value="Thioredoxin-like"/>
    <property type="match status" value="1"/>
</dbReference>
<dbReference type="Pfam" id="PF13410">
    <property type="entry name" value="GST_C_2"/>
    <property type="match status" value="1"/>
</dbReference>
<dbReference type="PROSITE" id="PS50404">
    <property type="entry name" value="GST_NTER"/>
    <property type="match status" value="1"/>
</dbReference>
<dbReference type="InterPro" id="IPR004045">
    <property type="entry name" value="Glutathione_S-Trfase_N"/>
</dbReference>
<keyword evidence="4" id="KW-1185">Reference proteome</keyword>
<dbReference type="SUPFAM" id="SSF47616">
    <property type="entry name" value="GST C-terminal domain-like"/>
    <property type="match status" value="1"/>
</dbReference>
<name>A0ABU5E271_9PROT</name>
<feature type="domain" description="GST N-terminal" evidence="1">
    <location>
        <begin position="1"/>
        <end position="81"/>
    </location>
</feature>
<dbReference type="InterPro" id="IPR010987">
    <property type="entry name" value="Glutathione-S-Trfase_C-like"/>
</dbReference>